<gene>
    <name evidence="3" type="ORF">DDZ44_00990</name>
</gene>
<sequence length="37" mass="4197">EIMQEKQVNRVPVVRHGKLVGIISRNDILKSLVKKNG</sequence>
<reference evidence="3 4" key="1">
    <citation type="journal article" date="2018" name="Nat. Biotechnol.">
        <title>A standardized bacterial taxonomy based on genome phylogeny substantially revises the tree of life.</title>
        <authorList>
            <person name="Parks D.H."/>
            <person name="Chuvochina M."/>
            <person name="Waite D.W."/>
            <person name="Rinke C."/>
            <person name="Skarshewski A."/>
            <person name="Chaumeil P.A."/>
            <person name="Hugenholtz P."/>
        </authorList>
    </citation>
    <scope>NUCLEOTIDE SEQUENCE [LARGE SCALE GENOMIC DNA]</scope>
    <source>
        <strain evidence="3">UBA10948</strain>
    </source>
</reference>
<dbReference type="AlphaFoldDB" id="A0A354YTH9"/>
<feature type="domain" description="CBS" evidence="2">
    <location>
        <begin position="1"/>
        <end position="37"/>
    </location>
</feature>
<dbReference type="SUPFAM" id="SSF54631">
    <property type="entry name" value="CBS-domain pair"/>
    <property type="match status" value="1"/>
</dbReference>
<dbReference type="PROSITE" id="PS51371">
    <property type="entry name" value="CBS"/>
    <property type="match status" value="1"/>
</dbReference>
<feature type="non-terminal residue" evidence="3">
    <location>
        <position position="1"/>
    </location>
</feature>
<evidence type="ECO:0000313" key="3">
    <source>
        <dbReference type="EMBL" id="HBK52499.1"/>
    </source>
</evidence>
<accession>A0A354YTH9</accession>
<evidence type="ECO:0000259" key="2">
    <source>
        <dbReference type="PROSITE" id="PS51371"/>
    </source>
</evidence>
<evidence type="ECO:0000313" key="4">
    <source>
        <dbReference type="Proteomes" id="UP000263273"/>
    </source>
</evidence>
<comment type="caution">
    <text evidence="3">The sequence shown here is derived from an EMBL/GenBank/DDBJ whole genome shotgun (WGS) entry which is preliminary data.</text>
</comment>
<proteinExistence type="predicted"/>
<protein>
    <recommendedName>
        <fullName evidence="2">CBS domain-containing protein</fullName>
    </recommendedName>
</protein>
<evidence type="ECO:0000256" key="1">
    <source>
        <dbReference type="PROSITE-ProRule" id="PRU00703"/>
    </source>
</evidence>
<keyword evidence="1" id="KW-0129">CBS domain</keyword>
<dbReference type="Pfam" id="PF00571">
    <property type="entry name" value="CBS"/>
    <property type="match status" value="1"/>
</dbReference>
<dbReference type="Gene3D" id="3.10.580.10">
    <property type="entry name" value="CBS-domain"/>
    <property type="match status" value="1"/>
</dbReference>
<dbReference type="EMBL" id="DNZF01000024">
    <property type="protein sequence ID" value="HBK52499.1"/>
    <property type="molecule type" value="Genomic_DNA"/>
</dbReference>
<name>A0A354YTH9_9FIRM</name>
<dbReference type="Proteomes" id="UP000263273">
    <property type="component" value="Unassembled WGS sequence"/>
</dbReference>
<organism evidence="3 4">
    <name type="scientific">Syntrophomonas wolfei</name>
    <dbReference type="NCBI Taxonomy" id="863"/>
    <lineage>
        <taxon>Bacteria</taxon>
        <taxon>Bacillati</taxon>
        <taxon>Bacillota</taxon>
        <taxon>Clostridia</taxon>
        <taxon>Eubacteriales</taxon>
        <taxon>Syntrophomonadaceae</taxon>
        <taxon>Syntrophomonas</taxon>
    </lineage>
</organism>
<dbReference type="InterPro" id="IPR000644">
    <property type="entry name" value="CBS_dom"/>
</dbReference>
<dbReference type="InterPro" id="IPR046342">
    <property type="entry name" value="CBS_dom_sf"/>
</dbReference>